<dbReference type="OMA" id="HTKHITE"/>
<name>A0A200PZL6_MACCD</name>
<reference evidence="3 4" key="1">
    <citation type="journal article" date="2017" name="Mol. Plant">
        <title>The Genome of Medicinal Plant Macleaya cordata Provides New Insights into Benzylisoquinoline Alkaloids Metabolism.</title>
        <authorList>
            <person name="Liu X."/>
            <person name="Liu Y."/>
            <person name="Huang P."/>
            <person name="Ma Y."/>
            <person name="Qing Z."/>
            <person name="Tang Q."/>
            <person name="Cao H."/>
            <person name="Cheng P."/>
            <person name="Zheng Y."/>
            <person name="Yuan Z."/>
            <person name="Zhou Y."/>
            <person name="Liu J."/>
            <person name="Tang Z."/>
            <person name="Zhuo Y."/>
            <person name="Zhang Y."/>
            <person name="Yu L."/>
            <person name="Huang J."/>
            <person name="Yang P."/>
            <person name="Peng Q."/>
            <person name="Zhang J."/>
            <person name="Jiang W."/>
            <person name="Zhang Z."/>
            <person name="Lin K."/>
            <person name="Ro D.K."/>
            <person name="Chen X."/>
            <person name="Xiong X."/>
            <person name="Shang Y."/>
            <person name="Huang S."/>
            <person name="Zeng J."/>
        </authorList>
    </citation>
    <scope>NUCLEOTIDE SEQUENCE [LARGE SCALE GENOMIC DNA]</scope>
    <source>
        <strain evidence="4">cv. BLH2017</strain>
        <tissue evidence="3">Root</tissue>
    </source>
</reference>
<evidence type="ECO:0000259" key="2">
    <source>
        <dbReference type="PROSITE" id="PS51186"/>
    </source>
</evidence>
<organism evidence="3 4">
    <name type="scientific">Macleaya cordata</name>
    <name type="common">Five-seeded plume-poppy</name>
    <name type="synonym">Bocconia cordata</name>
    <dbReference type="NCBI Taxonomy" id="56857"/>
    <lineage>
        <taxon>Eukaryota</taxon>
        <taxon>Viridiplantae</taxon>
        <taxon>Streptophyta</taxon>
        <taxon>Embryophyta</taxon>
        <taxon>Tracheophyta</taxon>
        <taxon>Spermatophyta</taxon>
        <taxon>Magnoliopsida</taxon>
        <taxon>Ranunculales</taxon>
        <taxon>Papaveraceae</taxon>
        <taxon>Papaveroideae</taxon>
        <taxon>Macleaya</taxon>
    </lineage>
</organism>
<dbReference type="AlphaFoldDB" id="A0A200PZL6"/>
<evidence type="ECO:0000313" key="4">
    <source>
        <dbReference type="Proteomes" id="UP000195402"/>
    </source>
</evidence>
<dbReference type="PANTHER" id="PTHR42919:SF20">
    <property type="entry name" value="GCN5-RELATED N-ACETYLTRANSFERASE 10, CHLOROPLASTIC"/>
    <property type="match status" value="1"/>
</dbReference>
<dbReference type="PROSITE" id="PS51186">
    <property type="entry name" value="GNAT"/>
    <property type="match status" value="1"/>
</dbReference>
<dbReference type="OrthoDB" id="1912023at2759"/>
<evidence type="ECO:0000256" key="1">
    <source>
        <dbReference type="SAM" id="MobiDB-lite"/>
    </source>
</evidence>
<dbReference type="InterPro" id="IPR000182">
    <property type="entry name" value="GNAT_dom"/>
</dbReference>
<dbReference type="Gene3D" id="3.40.630.30">
    <property type="match status" value="1"/>
</dbReference>
<dbReference type="FunCoup" id="A0A200PZL6">
    <property type="interactions" value="140"/>
</dbReference>
<proteinExistence type="predicted"/>
<dbReference type="GO" id="GO:0008080">
    <property type="term" value="F:N-acetyltransferase activity"/>
    <property type="evidence" value="ECO:0007669"/>
    <property type="project" value="TreeGrafter"/>
</dbReference>
<gene>
    <name evidence="3" type="ORF">BVC80_8469g11</name>
</gene>
<dbReference type="InterPro" id="IPR051556">
    <property type="entry name" value="N-term/lysine_N-AcTrnsfr"/>
</dbReference>
<dbReference type="SUPFAM" id="SSF55729">
    <property type="entry name" value="Acyl-CoA N-acyltransferases (Nat)"/>
    <property type="match status" value="1"/>
</dbReference>
<dbReference type="EMBL" id="MVGT01003629">
    <property type="protein sequence ID" value="OVA03654.1"/>
    <property type="molecule type" value="Genomic_DNA"/>
</dbReference>
<sequence>MAQLKPNPNKYSIFSKTHSRGSPCSSSSCRITSNSKCCGRKIRLILNLGVSSKGVCDERESREKRRKFLLERQRIRGHHVVVPFCSSSPASSSSSSSSSVGFVEEGGEDGNCGIAEGQFGYLLNESGWKVRRLVEEDEEMREVVQVQAEAFHVPMALFNDLFFEFFKAEVLSGLLYKIRNSPPDRYACLVAKPTDASDAFPLAPGRRGLVGVVDVTVLRNEEVLQHLEGAEEYLYVSGIAVFKEFRRQKVATVLLKACDLLSQLWGFEYLALRVYDDDSAARKLYTNAGYRVVSKDPVWMTTWIGRKRRVLMIKRSNSCMYPSNLPNQT</sequence>
<dbReference type="Proteomes" id="UP000195402">
    <property type="component" value="Unassembled WGS sequence"/>
</dbReference>
<dbReference type="InterPro" id="IPR016181">
    <property type="entry name" value="Acyl_CoA_acyltransferase"/>
</dbReference>
<evidence type="ECO:0000313" key="3">
    <source>
        <dbReference type="EMBL" id="OVA03654.1"/>
    </source>
</evidence>
<feature type="domain" description="N-acetyltransferase" evidence="2">
    <location>
        <begin position="176"/>
        <end position="317"/>
    </location>
</feature>
<comment type="caution">
    <text evidence="3">The sequence shown here is derived from an EMBL/GenBank/DDBJ whole genome shotgun (WGS) entry which is preliminary data.</text>
</comment>
<dbReference type="Pfam" id="PF00583">
    <property type="entry name" value="Acetyltransf_1"/>
    <property type="match status" value="1"/>
</dbReference>
<accession>A0A200PZL6</accession>
<dbReference type="InParanoid" id="A0A200PZL6"/>
<dbReference type="GO" id="GO:0007064">
    <property type="term" value="P:mitotic sister chromatid cohesion"/>
    <property type="evidence" value="ECO:0007669"/>
    <property type="project" value="TreeGrafter"/>
</dbReference>
<dbReference type="GO" id="GO:0031415">
    <property type="term" value="C:NatA complex"/>
    <property type="evidence" value="ECO:0007669"/>
    <property type="project" value="TreeGrafter"/>
</dbReference>
<keyword evidence="4" id="KW-1185">Reference proteome</keyword>
<protein>
    <submittedName>
        <fullName evidence="3">GNAT domain</fullName>
    </submittedName>
</protein>
<dbReference type="PANTHER" id="PTHR42919">
    <property type="entry name" value="N-ALPHA-ACETYLTRANSFERASE"/>
    <property type="match status" value="1"/>
</dbReference>
<feature type="region of interest" description="Disordered" evidence="1">
    <location>
        <begin position="1"/>
        <end position="25"/>
    </location>
</feature>
<dbReference type="STRING" id="56857.A0A200PZL6"/>